<accession>A0ACB6QZV2</accession>
<keyword evidence="2" id="KW-1185">Reference proteome</keyword>
<comment type="caution">
    <text evidence="1">The sequence shown here is derived from an EMBL/GenBank/DDBJ whole genome shotgun (WGS) entry which is preliminary data.</text>
</comment>
<reference evidence="1" key="1">
    <citation type="journal article" date="2020" name="Stud. Mycol.">
        <title>101 Dothideomycetes genomes: a test case for predicting lifestyles and emergence of pathogens.</title>
        <authorList>
            <person name="Haridas S."/>
            <person name="Albert R."/>
            <person name="Binder M."/>
            <person name="Bloem J."/>
            <person name="Labutti K."/>
            <person name="Salamov A."/>
            <person name="Andreopoulos B."/>
            <person name="Baker S."/>
            <person name="Barry K."/>
            <person name="Bills G."/>
            <person name="Bluhm B."/>
            <person name="Cannon C."/>
            <person name="Castanera R."/>
            <person name="Culley D."/>
            <person name="Daum C."/>
            <person name="Ezra D."/>
            <person name="Gonzalez J."/>
            <person name="Henrissat B."/>
            <person name="Kuo A."/>
            <person name="Liang C."/>
            <person name="Lipzen A."/>
            <person name="Lutzoni F."/>
            <person name="Magnuson J."/>
            <person name="Mondo S."/>
            <person name="Nolan M."/>
            <person name="Ohm R."/>
            <person name="Pangilinan J."/>
            <person name="Park H.-J."/>
            <person name="Ramirez L."/>
            <person name="Alfaro M."/>
            <person name="Sun H."/>
            <person name="Tritt A."/>
            <person name="Yoshinaga Y."/>
            <person name="Zwiers L.-H."/>
            <person name="Turgeon B."/>
            <person name="Goodwin S."/>
            <person name="Spatafora J."/>
            <person name="Crous P."/>
            <person name="Grigoriev I."/>
        </authorList>
    </citation>
    <scope>NUCLEOTIDE SEQUENCE</scope>
    <source>
        <strain evidence="1">ATCC 200398</strain>
    </source>
</reference>
<dbReference type="EMBL" id="MU003502">
    <property type="protein sequence ID" value="KAF2472569.1"/>
    <property type="molecule type" value="Genomic_DNA"/>
</dbReference>
<sequence>MEDQWNPYLQTPKGHSGWVRSAAFSRDLSRLASKTRVAASASRRCIGIGTTDISALSGLIKSRNIAEPCNLEEPSVATLGAFSVMLSGVMEHNRYRCWNWKGTIHTEIIYSRVFCIISISLRGLRINIKEQDGMLHK</sequence>
<evidence type="ECO:0000313" key="1">
    <source>
        <dbReference type="EMBL" id="KAF2472569.1"/>
    </source>
</evidence>
<gene>
    <name evidence="1" type="ORF">BDR25DRAFT_353607</name>
</gene>
<protein>
    <submittedName>
        <fullName evidence="1">Uncharacterized protein</fullName>
    </submittedName>
</protein>
<dbReference type="Proteomes" id="UP000799755">
    <property type="component" value="Unassembled WGS sequence"/>
</dbReference>
<evidence type="ECO:0000313" key="2">
    <source>
        <dbReference type="Proteomes" id="UP000799755"/>
    </source>
</evidence>
<proteinExistence type="predicted"/>
<organism evidence="1 2">
    <name type="scientific">Lindgomyces ingoldianus</name>
    <dbReference type="NCBI Taxonomy" id="673940"/>
    <lineage>
        <taxon>Eukaryota</taxon>
        <taxon>Fungi</taxon>
        <taxon>Dikarya</taxon>
        <taxon>Ascomycota</taxon>
        <taxon>Pezizomycotina</taxon>
        <taxon>Dothideomycetes</taxon>
        <taxon>Pleosporomycetidae</taxon>
        <taxon>Pleosporales</taxon>
        <taxon>Lindgomycetaceae</taxon>
        <taxon>Lindgomyces</taxon>
    </lineage>
</organism>
<name>A0ACB6QZV2_9PLEO</name>